<sequence length="607" mass="68381">MPPLPEHHPHLVQPSASRPMSRDIRSLFKDLVSLLLFTSQKLPCPVPVNFTVLDCRKVDPAPASDFRILFNRYEPVNPLSHIALLVLVPATLTGVFLSSFPSIIRIAACTFFLYHSTILVSVLAYRLSPFHPLAKYPGPISCRISKFWMAWVSSAGKQHKYYYELHQKYGDVVRIGPNELSFRNVAAISPLMGYFGLPKGPHWDGRMAEQTKIRAMIALRDPAEHARRRKPWARGFSSAALKGYEEILGKRVHQFVTALEQQQQPVNLAEWISHFTFDFMSDMAFGGGSDMLRDGDKDNTWHLLESGLPLALILTHVPWLGKYYVRLPGIGSDLKKFRSFCQERASLRRTQGSQSKDLFHYLIDEAGVERSPPTFAEVASDGVLTIVAGSDTTATTLSSLFWALLSHPTAYRRLQAEVDRYYPPGEDASSTTHHPQMQYLNAVINESLRLFPPVLSGSQRGATKSSGGRLAGPCFVPEGTNAFVHVYSLHRDPRYFSPMPNTFWPERWLSEDDRKALGYPDSNGTDKTPFRHDLAAFIPFSFGPANCVGKNLAYQEMRTVVCMMMQRLDFGFADGYDPECWDRDLKDYFVATKGKLPVVLSPRASNR</sequence>
<dbReference type="InterPro" id="IPR036396">
    <property type="entry name" value="Cyt_P450_sf"/>
</dbReference>
<evidence type="ECO:0000256" key="1">
    <source>
        <dbReference type="ARBA" id="ARBA00001971"/>
    </source>
</evidence>
<dbReference type="GO" id="GO:0016705">
    <property type="term" value="F:oxidoreductase activity, acting on paired donors, with incorporation or reduction of molecular oxygen"/>
    <property type="evidence" value="ECO:0007669"/>
    <property type="project" value="InterPro"/>
</dbReference>
<dbReference type="Gene3D" id="1.10.630.10">
    <property type="entry name" value="Cytochrome P450"/>
    <property type="match status" value="1"/>
</dbReference>
<dbReference type="InterPro" id="IPR001128">
    <property type="entry name" value="Cyt_P450"/>
</dbReference>
<dbReference type="Proteomes" id="UP000683000">
    <property type="component" value="Unassembled WGS sequence"/>
</dbReference>
<dbReference type="SUPFAM" id="SSF48264">
    <property type="entry name" value="Cytochrome P450"/>
    <property type="match status" value="1"/>
</dbReference>
<reference evidence="10" key="1">
    <citation type="submission" date="2021-03" db="EMBL/GenBank/DDBJ databases">
        <title>Evolutionary innovations through gain and loss of genes in the ectomycorrhizal Boletales.</title>
        <authorList>
            <person name="Wu G."/>
            <person name="Miyauchi S."/>
            <person name="Morin E."/>
            <person name="Yang Z.-L."/>
            <person name="Xu J."/>
            <person name="Martin F.M."/>
        </authorList>
    </citation>
    <scope>NUCLEOTIDE SEQUENCE</scope>
    <source>
        <strain evidence="10">BR01</strain>
    </source>
</reference>
<evidence type="ECO:0000256" key="7">
    <source>
        <dbReference type="ARBA" id="ARBA00023033"/>
    </source>
</evidence>
<dbReference type="Pfam" id="PF00067">
    <property type="entry name" value="p450"/>
    <property type="match status" value="1"/>
</dbReference>
<dbReference type="EMBL" id="JAGFBS010000022">
    <property type="protein sequence ID" value="KAG6373439.1"/>
    <property type="molecule type" value="Genomic_DNA"/>
</dbReference>
<accession>A0A8I2YKA8</accession>
<evidence type="ECO:0000256" key="6">
    <source>
        <dbReference type="ARBA" id="ARBA00023004"/>
    </source>
</evidence>
<evidence type="ECO:0000313" key="11">
    <source>
        <dbReference type="Proteomes" id="UP000683000"/>
    </source>
</evidence>
<evidence type="ECO:0000256" key="8">
    <source>
        <dbReference type="PIRSR" id="PIRSR602401-1"/>
    </source>
</evidence>
<keyword evidence="5" id="KW-0560">Oxidoreductase</keyword>
<dbReference type="GO" id="GO:0004497">
    <property type="term" value="F:monooxygenase activity"/>
    <property type="evidence" value="ECO:0007669"/>
    <property type="project" value="UniProtKB-KW"/>
</dbReference>
<dbReference type="InterPro" id="IPR002401">
    <property type="entry name" value="Cyt_P450_E_grp-I"/>
</dbReference>
<dbReference type="OrthoDB" id="6692864at2759"/>
<evidence type="ECO:0000256" key="2">
    <source>
        <dbReference type="ARBA" id="ARBA00005179"/>
    </source>
</evidence>
<comment type="cofactor">
    <cofactor evidence="1 8">
        <name>heme</name>
        <dbReference type="ChEBI" id="CHEBI:30413"/>
    </cofactor>
</comment>
<keyword evidence="9" id="KW-0472">Membrane</keyword>
<keyword evidence="7" id="KW-0503">Monooxygenase</keyword>
<dbReference type="CDD" id="cd11061">
    <property type="entry name" value="CYP67-like"/>
    <property type="match status" value="1"/>
</dbReference>
<keyword evidence="9" id="KW-0812">Transmembrane</keyword>
<dbReference type="GO" id="GO:0005506">
    <property type="term" value="F:iron ion binding"/>
    <property type="evidence" value="ECO:0007669"/>
    <property type="project" value="InterPro"/>
</dbReference>
<feature type="transmembrane region" description="Helical" evidence="9">
    <location>
        <begin position="76"/>
        <end position="97"/>
    </location>
</feature>
<protein>
    <submittedName>
        <fullName evidence="10">Cytochrome P450</fullName>
    </submittedName>
</protein>
<feature type="transmembrane region" description="Helical" evidence="9">
    <location>
        <begin position="103"/>
        <end position="125"/>
    </location>
</feature>
<evidence type="ECO:0000256" key="4">
    <source>
        <dbReference type="ARBA" id="ARBA00022723"/>
    </source>
</evidence>
<proteinExistence type="inferred from homology"/>
<feature type="binding site" description="axial binding residue" evidence="8">
    <location>
        <position position="547"/>
    </location>
    <ligand>
        <name>heme</name>
        <dbReference type="ChEBI" id="CHEBI:30413"/>
    </ligand>
    <ligandPart>
        <name>Fe</name>
        <dbReference type="ChEBI" id="CHEBI:18248"/>
    </ligandPart>
</feature>
<name>A0A8I2YKA8_9AGAM</name>
<evidence type="ECO:0000313" key="10">
    <source>
        <dbReference type="EMBL" id="KAG6373439.1"/>
    </source>
</evidence>
<dbReference type="PANTHER" id="PTHR24305">
    <property type="entry name" value="CYTOCHROME P450"/>
    <property type="match status" value="1"/>
</dbReference>
<evidence type="ECO:0000256" key="5">
    <source>
        <dbReference type="ARBA" id="ARBA00023002"/>
    </source>
</evidence>
<organism evidence="10 11">
    <name type="scientific">Boletus reticuloceps</name>
    <dbReference type="NCBI Taxonomy" id="495285"/>
    <lineage>
        <taxon>Eukaryota</taxon>
        <taxon>Fungi</taxon>
        <taxon>Dikarya</taxon>
        <taxon>Basidiomycota</taxon>
        <taxon>Agaricomycotina</taxon>
        <taxon>Agaricomycetes</taxon>
        <taxon>Agaricomycetidae</taxon>
        <taxon>Boletales</taxon>
        <taxon>Boletineae</taxon>
        <taxon>Boletaceae</taxon>
        <taxon>Boletoideae</taxon>
        <taxon>Boletus</taxon>
    </lineage>
</organism>
<keyword evidence="11" id="KW-1185">Reference proteome</keyword>
<dbReference type="InterPro" id="IPR050121">
    <property type="entry name" value="Cytochrome_P450_monoxygenase"/>
</dbReference>
<comment type="pathway">
    <text evidence="2">Secondary metabolite biosynthesis.</text>
</comment>
<dbReference type="PRINTS" id="PR00463">
    <property type="entry name" value="EP450I"/>
</dbReference>
<comment type="caution">
    <text evidence="10">The sequence shown here is derived from an EMBL/GenBank/DDBJ whole genome shotgun (WGS) entry which is preliminary data.</text>
</comment>
<evidence type="ECO:0000256" key="9">
    <source>
        <dbReference type="SAM" id="Phobius"/>
    </source>
</evidence>
<keyword evidence="6 8" id="KW-0408">Iron</keyword>
<keyword evidence="8" id="KW-0349">Heme</keyword>
<dbReference type="GO" id="GO:0020037">
    <property type="term" value="F:heme binding"/>
    <property type="evidence" value="ECO:0007669"/>
    <property type="project" value="InterPro"/>
</dbReference>
<comment type="similarity">
    <text evidence="3">Belongs to the cytochrome P450 family.</text>
</comment>
<keyword evidence="4 8" id="KW-0479">Metal-binding</keyword>
<gene>
    <name evidence="10" type="ORF">JVT61DRAFT_6592</name>
</gene>
<dbReference type="PANTHER" id="PTHR24305:SF187">
    <property type="entry name" value="P450, PUTATIVE (EUROFUNG)-RELATED"/>
    <property type="match status" value="1"/>
</dbReference>
<evidence type="ECO:0000256" key="3">
    <source>
        <dbReference type="ARBA" id="ARBA00010617"/>
    </source>
</evidence>
<dbReference type="AlphaFoldDB" id="A0A8I2YKA8"/>
<keyword evidence="9" id="KW-1133">Transmembrane helix</keyword>
<dbReference type="PRINTS" id="PR00385">
    <property type="entry name" value="P450"/>
</dbReference>